<evidence type="ECO:0000259" key="9">
    <source>
        <dbReference type="PROSITE" id="PS50195"/>
    </source>
</evidence>
<evidence type="ECO:0000256" key="4">
    <source>
        <dbReference type="ARBA" id="ARBA00023136"/>
    </source>
</evidence>
<protein>
    <recommendedName>
        <fullName evidence="14">Sorting nexin</fullName>
    </recommendedName>
</protein>
<dbReference type="GO" id="GO:0097320">
    <property type="term" value="P:plasma membrane tubulation"/>
    <property type="evidence" value="ECO:0007669"/>
    <property type="project" value="TreeGrafter"/>
</dbReference>
<dbReference type="SMART" id="SM00312">
    <property type="entry name" value="PX"/>
    <property type="match status" value="1"/>
</dbReference>
<feature type="region of interest" description="Disordered" evidence="7">
    <location>
        <begin position="66"/>
        <end position="102"/>
    </location>
</feature>
<dbReference type="Pfam" id="PF00018">
    <property type="entry name" value="SH3_1"/>
    <property type="match status" value="1"/>
</dbReference>
<dbReference type="EMBL" id="CAJNOR010002229">
    <property type="protein sequence ID" value="CAF1265539.1"/>
    <property type="molecule type" value="Genomic_DNA"/>
</dbReference>
<dbReference type="PANTHER" id="PTHR45827">
    <property type="entry name" value="SORTING NEXIN"/>
    <property type="match status" value="1"/>
</dbReference>
<reference evidence="10" key="1">
    <citation type="submission" date="2021-02" db="EMBL/GenBank/DDBJ databases">
        <authorList>
            <person name="Nowell W R."/>
        </authorList>
    </citation>
    <scope>NUCLEOTIDE SEQUENCE</scope>
</reference>
<feature type="region of interest" description="Disordered" evidence="7">
    <location>
        <begin position="206"/>
        <end position="409"/>
    </location>
</feature>
<evidence type="ECO:0000256" key="3">
    <source>
        <dbReference type="ARBA" id="ARBA00022443"/>
    </source>
</evidence>
<dbReference type="FunFam" id="3.30.1520.10:FF:000004">
    <property type="entry name" value="Sorting nexin"/>
    <property type="match status" value="1"/>
</dbReference>
<dbReference type="AlphaFoldDB" id="A0A814TJ82"/>
<feature type="domain" description="PX" evidence="9">
    <location>
        <begin position="459"/>
        <end position="570"/>
    </location>
</feature>
<dbReference type="Gene3D" id="1.20.1270.60">
    <property type="entry name" value="Arfaptin homology (AH) domain/BAR domain"/>
    <property type="match status" value="1"/>
</dbReference>
<comment type="subcellular location">
    <subcellularLocation>
        <location evidence="1">Cytoplasmic vesicle membrane</location>
    </subcellularLocation>
</comment>
<keyword evidence="4" id="KW-0472">Membrane</keyword>
<evidence type="ECO:0000259" key="8">
    <source>
        <dbReference type="PROSITE" id="PS50002"/>
    </source>
</evidence>
<dbReference type="PROSITE" id="PS50195">
    <property type="entry name" value="PX"/>
    <property type="match status" value="1"/>
</dbReference>
<dbReference type="EMBL" id="CAJNOJ010000126">
    <property type="protein sequence ID" value="CAF1162170.1"/>
    <property type="molecule type" value="Genomic_DNA"/>
</dbReference>
<dbReference type="SMART" id="SM00326">
    <property type="entry name" value="SH3"/>
    <property type="match status" value="1"/>
</dbReference>
<dbReference type="GO" id="GO:0006897">
    <property type="term" value="P:endocytosis"/>
    <property type="evidence" value="ECO:0007669"/>
    <property type="project" value="TreeGrafter"/>
</dbReference>
<evidence type="ECO:0000256" key="1">
    <source>
        <dbReference type="ARBA" id="ARBA00004156"/>
    </source>
</evidence>
<dbReference type="OrthoDB" id="10254720at2759"/>
<dbReference type="InterPro" id="IPR001683">
    <property type="entry name" value="PX_dom"/>
</dbReference>
<dbReference type="SUPFAM" id="SSF64268">
    <property type="entry name" value="PX domain"/>
    <property type="match status" value="1"/>
</dbReference>
<comment type="similarity">
    <text evidence="2">Belongs to the sorting nexin family.</text>
</comment>
<feature type="domain" description="SH3" evidence="8">
    <location>
        <begin position="3"/>
        <end position="64"/>
    </location>
</feature>
<dbReference type="GO" id="GO:0035091">
    <property type="term" value="F:phosphatidylinositol binding"/>
    <property type="evidence" value="ECO:0007669"/>
    <property type="project" value="InterPro"/>
</dbReference>
<feature type="compositionally biased region" description="Polar residues" evidence="7">
    <location>
        <begin position="206"/>
        <end position="219"/>
    </location>
</feature>
<dbReference type="Proteomes" id="UP000663828">
    <property type="component" value="Unassembled WGS sequence"/>
</dbReference>
<evidence type="ECO:0000256" key="5">
    <source>
        <dbReference type="ARBA" id="ARBA00023329"/>
    </source>
</evidence>
<evidence type="ECO:0008006" key="14">
    <source>
        <dbReference type="Google" id="ProtNLM"/>
    </source>
</evidence>
<dbReference type="GO" id="GO:0030659">
    <property type="term" value="C:cytoplasmic vesicle membrane"/>
    <property type="evidence" value="ECO:0007669"/>
    <property type="project" value="UniProtKB-SubCell"/>
</dbReference>
<dbReference type="Pfam" id="PF00787">
    <property type="entry name" value="PX"/>
    <property type="match status" value="1"/>
</dbReference>
<keyword evidence="3 6" id="KW-0728">SH3 domain</keyword>
<sequence length="804" mass="91311">MNTYEFQARALYDFIAESSNELTFYANEILTITSAADGQAWWYARNTAGQEGAIPANYIEVITDTTEPPADQTPHSTVNPTPVTNLDDQPPAQSKYEQQTQQHTNLTDDMNWFNNDQVAPVSDQHNITMERQNEFDSSFDSVSSPSINENSSHQISDPYMTTVDAPSSVVNPFVAYNAIPNQQELLYSNYTESSIAISPENPPASSNLLSPFAYPQSTIPPQQQYEPPEQHYQIPQQQYETPEQQQYQVPQQRYEPPEQQYPTSQQNVYAGQFAFPPTTQNEPVYEPPPSIPTSRTSTETNVHGAPPVPVNHSTPLTSPVSPTLLKSSVSVAPSPSGKTKQDNRGFFTLRRQKTKSEQEKRQSLVEVRSEPTQPSPRDDSDSDLTESGSSAHNQLSSKPSVSGNDNNKASAKPRFFDKFGIDNYILHGCKIKVEEHVDITYDEKDGGVYWSNNPHIPPFSCKVEDPAKGTKLGGLKSFMEYKVHAQIPGSRVVGRRYKQFDWLHEQLITKFRFICVPPLPGKQIAGRFENEFIEERRRQLELWLNRICRHPVLCASFPVQHFVTCELTEKNNKDWKAGKRRSEKDELRDALWLHCVTFTNSNLTDAQIATQVDVFAQQQPAFETHLRNLHQGLTKYLERHTEIYERDMQRLGELFSKLFMAMQIDTATAGNKELSSSMSKIGVAFNGIGELYKTKSSEGIRDFNERIIDYIGILSCFPAILMVQRSASECIRNVQQRGLTGTPDFAGAIHRSQILNHVILAEINFFQREKVYDFNTYLKQLLHEQIMFYENITEKLRETAAAFN</sequence>
<comment type="caution">
    <text evidence="10">The sequence shown here is derived from an EMBL/GenBank/DDBJ whole genome shotgun (WGS) entry which is preliminary data.</text>
</comment>
<dbReference type="InterPro" id="IPR036028">
    <property type="entry name" value="SH3-like_dom_sf"/>
</dbReference>
<evidence type="ECO:0000313" key="11">
    <source>
        <dbReference type="EMBL" id="CAF1265539.1"/>
    </source>
</evidence>
<feature type="compositionally biased region" description="Polar residues" evidence="7">
    <location>
        <begin position="385"/>
        <end position="409"/>
    </location>
</feature>
<dbReference type="GO" id="GO:0005886">
    <property type="term" value="C:plasma membrane"/>
    <property type="evidence" value="ECO:0007669"/>
    <property type="project" value="TreeGrafter"/>
</dbReference>
<evidence type="ECO:0000256" key="6">
    <source>
        <dbReference type="PROSITE-ProRule" id="PRU00192"/>
    </source>
</evidence>
<dbReference type="InterPro" id="IPR019497">
    <property type="entry name" value="Sorting_nexin_WASP-bd-dom"/>
</dbReference>
<evidence type="ECO:0000256" key="7">
    <source>
        <dbReference type="SAM" id="MobiDB-lite"/>
    </source>
</evidence>
<feature type="compositionally biased region" description="Polar residues" evidence="7">
    <location>
        <begin position="311"/>
        <end position="338"/>
    </location>
</feature>
<dbReference type="InterPro" id="IPR036871">
    <property type="entry name" value="PX_dom_sf"/>
</dbReference>
<feature type="compositionally biased region" description="Low complexity" evidence="7">
    <location>
        <begin position="220"/>
        <end position="262"/>
    </location>
</feature>
<dbReference type="PROSITE" id="PS50002">
    <property type="entry name" value="SH3"/>
    <property type="match status" value="1"/>
</dbReference>
<evidence type="ECO:0000313" key="12">
    <source>
        <dbReference type="Proteomes" id="UP000663828"/>
    </source>
</evidence>
<gene>
    <name evidence="10" type="ORF">EDS130_LOCUS23202</name>
    <name evidence="11" type="ORF">XAT740_LOCUS27011</name>
</gene>
<organism evidence="10 13">
    <name type="scientific">Adineta ricciae</name>
    <name type="common">Rotifer</name>
    <dbReference type="NCBI Taxonomy" id="249248"/>
    <lineage>
        <taxon>Eukaryota</taxon>
        <taxon>Metazoa</taxon>
        <taxon>Spiralia</taxon>
        <taxon>Gnathifera</taxon>
        <taxon>Rotifera</taxon>
        <taxon>Eurotatoria</taxon>
        <taxon>Bdelloidea</taxon>
        <taxon>Adinetida</taxon>
        <taxon>Adinetidae</taxon>
        <taxon>Adineta</taxon>
    </lineage>
</organism>
<dbReference type="PANTHER" id="PTHR45827:SF1">
    <property type="entry name" value="SORTING NEXIN"/>
    <property type="match status" value="1"/>
</dbReference>
<feature type="compositionally biased region" description="Polar residues" evidence="7">
    <location>
        <begin position="73"/>
        <end position="102"/>
    </location>
</feature>
<feature type="compositionally biased region" description="Low complexity" evidence="7">
    <location>
        <begin position="135"/>
        <end position="152"/>
    </location>
</feature>
<feature type="region of interest" description="Disordered" evidence="7">
    <location>
        <begin position="134"/>
        <end position="154"/>
    </location>
</feature>
<keyword evidence="12" id="KW-1185">Reference proteome</keyword>
<dbReference type="InterPro" id="IPR027267">
    <property type="entry name" value="AH/BAR_dom_sf"/>
</dbReference>
<dbReference type="Proteomes" id="UP000663852">
    <property type="component" value="Unassembled WGS sequence"/>
</dbReference>
<dbReference type="SUPFAM" id="SSF50044">
    <property type="entry name" value="SH3-domain"/>
    <property type="match status" value="1"/>
</dbReference>
<keyword evidence="5" id="KW-0968">Cytoplasmic vesicle</keyword>
<accession>A0A814TJ82</accession>
<dbReference type="Gene3D" id="3.30.1520.10">
    <property type="entry name" value="Phox-like domain"/>
    <property type="match status" value="1"/>
</dbReference>
<dbReference type="GO" id="GO:0016197">
    <property type="term" value="P:endosomal transport"/>
    <property type="evidence" value="ECO:0007669"/>
    <property type="project" value="TreeGrafter"/>
</dbReference>
<dbReference type="Gene3D" id="2.30.30.40">
    <property type="entry name" value="SH3 Domains"/>
    <property type="match status" value="1"/>
</dbReference>
<evidence type="ECO:0000313" key="13">
    <source>
        <dbReference type="Proteomes" id="UP000663852"/>
    </source>
</evidence>
<proteinExistence type="inferred from homology"/>
<dbReference type="InterPro" id="IPR001452">
    <property type="entry name" value="SH3_domain"/>
</dbReference>
<evidence type="ECO:0000313" key="10">
    <source>
        <dbReference type="EMBL" id="CAF1162170.1"/>
    </source>
</evidence>
<dbReference type="Pfam" id="PF10456">
    <property type="entry name" value="BAR_3_WASP_bdg"/>
    <property type="match status" value="1"/>
</dbReference>
<feature type="compositionally biased region" description="Basic and acidic residues" evidence="7">
    <location>
        <begin position="354"/>
        <end position="369"/>
    </location>
</feature>
<evidence type="ECO:0000256" key="2">
    <source>
        <dbReference type="ARBA" id="ARBA00010883"/>
    </source>
</evidence>
<name>A0A814TJ82_ADIRI</name>